<organism evidence="8 9">
    <name type="scientific">Spiroplasma chinense</name>
    <dbReference type="NCBI Taxonomy" id="216932"/>
    <lineage>
        <taxon>Bacteria</taxon>
        <taxon>Bacillati</taxon>
        <taxon>Mycoplasmatota</taxon>
        <taxon>Mollicutes</taxon>
        <taxon>Entomoplasmatales</taxon>
        <taxon>Spiroplasmataceae</taxon>
        <taxon>Spiroplasma</taxon>
    </lineage>
</organism>
<dbReference type="PANTHER" id="PTHR43280">
    <property type="entry name" value="ARAC-FAMILY TRANSCRIPTIONAL REGULATOR"/>
    <property type="match status" value="1"/>
</dbReference>
<dbReference type="InterPro" id="IPR004026">
    <property type="entry name" value="Ada_DNA_repair_Zn-bd"/>
</dbReference>
<dbReference type="Gene3D" id="3.40.10.10">
    <property type="entry name" value="DNA Methylphosphotriester Repair Domain"/>
    <property type="match status" value="1"/>
</dbReference>
<evidence type="ECO:0000256" key="5">
    <source>
        <dbReference type="ARBA" id="ARBA00023159"/>
    </source>
</evidence>
<dbReference type="AlphaFoldDB" id="A0A5B9Y3Q3"/>
<dbReference type="InterPro" id="IPR016220">
    <property type="entry name" value="Me-P-triester_DNA_alkyl-Trfase"/>
</dbReference>
<evidence type="ECO:0000259" key="7">
    <source>
        <dbReference type="PROSITE" id="PS01124"/>
    </source>
</evidence>
<evidence type="ECO:0000256" key="6">
    <source>
        <dbReference type="ARBA" id="ARBA00023163"/>
    </source>
</evidence>
<protein>
    <submittedName>
        <fullName evidence="8">AraC family transcriptional regulator</fullName>
    </submittedName>
</protein>
<dbReference type="Gene3D" id="1.10.10.60">
    <property type="entry name" value="Homeodomain-like"/>
    <property type="match status" value="2"/>
</dbReference>
<keyword evidence="6" id="KW-0804">Transcription</keyword>
<dbReference type="Proteomes" id="UP000323144">
    <property type="component" value="Chromosome"/>
</dbReference>
<dbReference type="Pfam" id="PF02805">
    <property type="entry name" value="Ada_Zn_binding"/>
    <property type="match status" value="1"/>
</dbReference>
<keyword evidence="4" id="KW-0238">DNA-binding</keyword>
<dbReference type="Pfam" id="PF12833">
    <property type="entry name" value="HTH_18"/>
    <property type="match status" value="1"/>
</dbReference>
<keyword evidence="2" id="KW-0489">Methyltransferase</keyword>
<keyword evidence="3" id="KW-0805">Transcription regulation</keyword>
<dbReference type="SMART" id="SM00342">
    <property type="entry name" value="HTH_ARAC"/>
    <property type="match status" value="1"/>
</dbReference>
<evidence type="ECO:0000256" key="1">
    <source>
        <dbReference type="ARBA" id="ARBA00001947"/>
    </source>
</evidence>
<keyword evidence="5" id="KW-0010">Activator</keyword>
<dbReference type="GO" id="GO:0043565">
    <property type="term" value="F:sequence-specific DNA binding"/>
    <property type="evidence" value="ECO:0007669"/>
    <property type="project" value="InterPro"/>
</dbReference>
<evidence type="ECO:0000256" key="3">
    <source>
        <dbReference type="ARBA" id="ARBA00023015"/>
    </source>
</evidence>
<dbReference type="SUPFAM" id="SSF57884">
    <property type="entry name" value="Ada DNA repair protein, N-terminal domain (N-Ada 10)"/>
    <property type="match status" value="1"/>
</dbReference>
<keyword evidence="9" id="KW-1185">Reference proteome</keyword>
<dbReference type="PROSITE" id="PS01124">
    <property type="entry name" value="HTH_ARAC_FAMILY_2"/>
    <property type="match status" value="1"/>
</dbReference>
<dbReference type="RefSeq" id="WP_166508042.1">
    <property type="nucleotide sequence ID" value="NZ_CP043026.1"/>
</dbReference>
<dbReference type="GO" id="GO:0008270">
    <property type="term" value="F:zinc ion binding"/>
    <property type="evidence" value="ECO:0007669"/>
    <property type="project" value="InterPro"/>
</dbReference>
<evidence type="ECO:0000313" key="8">
    <source>
        <dbReference type="EMBL" id="QEH61651.1"/>
    </source>
</evidence>
<reference evidence="8 9" key="1">
    <citation type="submission" date="2019-08" db="EMBL/GenBank/DDBJ databases">
        <title>Complete genome sequence of Spiroplasma chinense CCH (DSM 19755).</title>
        <authorList>
            <person name="Shen H.-Y."/>
            <person name="Lin Y.-C."/>
            <person name="Chou L."/>
            <person name="Kuo C.-H."/>
        </authorList>
    </citation>
    <scope>NUCLEOTIDE SEQUENCE [LARGE SCALE GENOMIC DNA]</scope>
    <source>
        <strain evidence="8 9">CCH</strain>
    </source>
</reference>
<dbReference type="GO" id="GO:0032259">
    <property type="term" value="P:methylation"/>
    <property type="evidence" value="ECO:0007669"/>
    <property type="project" value="UniProtKB-KW"/>
</dbReference>
<gene>
    <name evidence="8" type="primary">adaA</name>
    <name evidence="8" type="ORF">SCHIN_v1c04540</name>
</gene>
<comment type="cofactor">
    <cofactor evidence="1">
        <name>Zn(2+)</name>
        <dbReference type="ChEBI" id="CHEBI:29105"/>
    </cofactor>
</comment>
<keyword evidence="2" id="KW-0808">Transferase</keyword>
<dbReference type="EMBL" id="CP043026">
    <property type="protein sequence ID" value="QEH61651.1"/>
    <property type="molecule type" value="Genomic_DNA"/>
</dbReference>
<dbReference type="SUPFAM" id="SSF46689">
    <property type="entry name" value="Homeodomain-like"/>
    <property type="match status" value="2"/>
</dbReference>
<dbReference type="PANTHER" id="PTHR43280:SF28">
    <property type="entry name" value="HTH-TYPE TRANSCRIPTIONAL ACTIVATOR RHAS"/>
    <property type="match status" value="1"/>
</dbReference>
<feature type="domain" description="HTH araC/xylS-type" evidence="7">
    <location>
        <begin position="83"/>
        <end position="181"/>
    </location>
</feature>
<sequence>MKKISTIEYNKIKNKEDLNAETFYFGNTNTEIFCMSTCDLRLPQEKNFVLFDSKEDALAEKYKPCKKCQLTKIGNSYTKQWREELKVYIDKYYYYDINLEDLSKQIGVSKFHLVRSFKSKFSISPINYLIKVRLVKANEILMSGDKSISEIAYEVGFKSYHHFLKSYKKRFNEIPTATRKIKDPKD</sequence>
<evidence type="ECO:0000256" key="2">
    <source>
        <dbReference type="ARBA" id="ARBA00022603"/>
    </source>
</evidence>
<dbReference type="InterPro" id="IPR035451">
    <property type="entry name" value="Ada-like_dom_sf"/>
</dbReference>
<evidence type="ECO:0000256" key="4">
    <source>
        <dbReference type="ARBA" id="ARBA00023125"/>
    </source>
</evidence>
<dbReference type="GO" id="GO:0003700">
    <property type="term" value="F:DNA-binding transcription factor activity"/>
    <property type="evidence" value="ECO:0007669"/>
    <property type="project" value="InterPro"/>
</dbReference>
<evidence type="ECO:0000313" key="9">
    <source>
        <dbReference type="Proteomes" id="UP000323144"/>
    </source>
</evidence>
<dbReference type="KEGG" id="schi:SCHIN_v1c04540"/>
<dbReference type="GO" id="GO:0008168">
    <property type="term" value="F:methyltransferase activity"/>
    <property type="evidence" value="ECO:0007669"/>
    <property type="project" value="UniProtKB-KW"/>
</dbReference>
<dbReference type="InterPro" id="IPR018060">
    <property type="entry name" value="HTH_AraC"/>
</dbReference>
<proteinExistence type="predicted"/>
<dbReference type="GO" id="GO:0006281">
    <property type="term" value="P:DNA repair"/>
    <property type="evidence" value="ECO:0007669"/>
    <property type="project" value="InterPro"/>
</dbReference>
<name>A0A5B9Y3Q3_9MOLU</name>
<accession>A0A5B9Y3Q3</accession>
<dbReference type="InterPro" id="IPR009057">
    <property type="entry name" value="Homeodomain-like_sf"/>
</dbReference>
<dbReference type="PIRSF" id="PIRSF000408">
    <property type="entry name" value="Alkyltransferas_AdaA"/>
    <property type="match status" value="1"/>
</dbReference>